<proteinExistence type="predicted"/>
<evidence type="ECO:0000256" key="2">
    <source>
        <dbReference type="ARBA" id="ARBA00019062"/>
    </source>
</evidence>
<dbReference type="EMBL" id="SPNW01000059">
    <property type="protein sequence ID" value="TIA87293.1"/>
    <property type="molecule type" value="Genomic_DNA"/>
</dbReference>
<organism evidence="9 10">
    <name type="scientific">Wallemia hederae</name>
    <dbReference type="NCBI Taxonomy" id="1540922"/>
    <lineage>
        <taxon>Eukaryota</taxon>
        <taxon>Fungi</taxon>
        <taxon>Dikarya</taxon>
        <taxon>Basidiomycota</taxon>
        <taxon>Wallemiomycotina</taxon>
        <taxon>Wallemiomycetes</taxon>
        <taxon>Wallemiales</taxon>
        <taxon>Wallemiaceae</taxon>
        <taxon>Wallemia</taxon>
    </lineage>
</organism>
<dbReference type="Pfam" id="PF17745">
    <property type="entry name" value="Ydr279_N"/>
    <property type="match status" value="1"/>
</dbReference>
<keyword evidence="3" id="KW-0539">Nucleus</keyword>
<protein>
    <recommendedName>
        <fullName evidence="2">Ribonuclease H2 subunit B</fullName>
    </recommendedName>
    <alternativeName>
        <fullName evidence="5">Ribonuclease HI subunit B</fullName>
    </alternativeName>
</protein>
<evidence type="ECO:0000256" key="6">
    <source>
        <dbReference type="SAM" id="MobiDB-lite"/>
    </source>
</evidence>
<dbReference type="InterPro" id="IPR041195">
    <property type="entry name" value="Rnh202_N"/>
</dbReference>
<feature type="compositionally biased region" description="Basic and acidic residues" evidence="6">
    <location>
        <begin position="248"/>
        <end position="263"/>
    </location>
</feature>
<dbReference type="PANTHER" id="PTHR13383">
    <property type="entry name" value="RIBONUCLEASE H2 SUBUNIT B"/>
    <property type="match status" value="1"/>
</dbReference>
<evidence type="ECO:0000259" key="7">
    <source>
        <dbReference type="Pfam" id="PF09468"/>
    </source>
</evidence>
<name>A0A4V4LSP6_9BASI</name>
<evidence type="ECO:0000256" key="4">
    <source>
        <dbReference type="ARBA" id="ARBA00024778"/>
    </source>
</evidence>
<comment type="caution">
    <text evidence="9">The sequence shown here is derived from an EMBL/GenBank/DDBJ whole genome shotgun (WGS) entry which is preliminary data.</text>
</comment>
<dbReference type="Gene3D" id="2.20.25.530">
    <property type="match status" value="1"/>
</dbReference>
<sequence length="304" mass="34159">NYGCISYTFLECFNDHGKATILSVPRPLNTDQRILVAVDASAEKLYELHATHARNEEDRCWFIDQLIVSSPNLITATPLDPTFLVSSLFLAMSEHARNTYSRYDDLVDTLSNSFTACSDLAHLLQTPASKQALSRCCESKRLAEDELVYKFSTDTYLSYINAKISRCLSTITANRDIKALEPPPHHLLTPELTLQSYKKNIVECVLYSVPSTLHKQVREQHATPDLDAYEAEQSKQKHSADTLIRSNKGYDEGKSLDKDDAKKGPAKGTRGSENLKKVDTSKMMKLDGFFAKKKDTKENVKRSG</sequence>
<dbReference type="GO" id="GO:0032299">
    <property type="term" value="C:ribonuclease H2 complex"/>
    <property type="evidence" value="ECO:0007669"/>
    <property type="project" value="InterPro"/>
</dbReference>
<dbReference type="GO" id="GO:0006401">
    <property type="term" value="P:RNA catabolic process"/>
    <property type="evidence" value="ECO:0007669"/>
    <property type="project" value="TreeGrafter"/>
</dbReference>
<dbReference type="AlphaFoldDB" id="A0A4V4LSP6"/>
<dbReference type="Gene3D" id="1.10.20.120">
    <property type="match status" value="1"/>
</dbReference>
<feature type="region of interest" description="Disordered" evidence="6">
    <location>
        <begin position="230"/>
        <end position="280"/>
    </location>
</feature>
<keyword evidence="10" id="KW-1185">Reference proteome</keyword>
<dbReference type="Proteomes" id="UP000310189">
    <property type="component" value="Unassembled WGS sequence"/>
</dbReference>
<accession>A0A4V4LSP6</accession>
<evidence type="ECO:0000259" key="8">
    <source>
        <dbReference type="Pfam" id="PF17745"/>
    </source>
</evidence>
<feature type="non-terminal residue" evidence="9">
    <location>
        <position position="1"/>
    </location>
</feature>
<dbReference type="PANTHER" id="PTHR13383:SF11">
    <property type="entry name" value="RIBONUCLEASE H2 SUBUNIT B"/>
    <property type="match status" value="1"/>
</dbReference>
<dbReference type="GO" id="GO:0005654">
    <property type="term" value="C:nucleoplasm"/>
    <property type="evidence" value="ECO:0007669"/>
    <property type="project" value="TreeGrafter"/>
</dbReference>
<evidence type="ECO:0000256" key="1">
    <source>
        <dbReference type="ARBA" id="ARBA00004123"/>
    </source>
</evidence>
<dbReference type="InterPro" id="IPR040456">
    <property type="entry name" value="RNase_H2_suB"/>
</dbReference>
<dbReference type="OrthoDB" id="29098at2759"/>
<feature type="domain" description="Ribonuclease H2 subunit B wHTH" evidence="7">
    <location>
        <begin position="83"/>
        <end position="216"/>
    </location>
</feature>
<comment type="function">
    <text evidence="4">Non catalytic subunit of RNase H2, an endonuclease that specifically degrades the RNA of RNA:DNA hybrids. Participates in DNA replication, possibly by mediating the removal of lagging-strand Okazaki fragment RNA primers during DNA replication. Mediates the excision of single ribonucleotides from DNA:RNA duplexes.</text>
</comment>
<reference evidence="9 10" key="1">
    <citation type="submission" date="2019-03" db="EMBL/GenBank/DDBJ databases">
        <title>Sequencing 23 genomes of Wallemia ichthyophaga.</title>
        <authorList>
            <person name="Gostincar C."/>
        </authorList>
    </citation>
    <scope>NUCLEOTIDE SEQUENCE [LARGE SCALE GENOMIC DNA]</scope>
    <source>
        <strain evidence="9 10">EXF-5753</strain>
    </source>
</reference>
<evidence type="ECO:0000256" key="3">
    <source>
        <dbReference type="ARBA" id="ARBA00023242"/>
    </source>
</evidence>
<dbReference type="Pfam" id="PF09468">
    <property type="entry name" value="RNase_H2-Ydr279"/>
    <property type="match status" value="1"/>
</dbReference>
<feature type="domain" description="Rnh202 triple barrel" evidence="8">
    <location>
        <begin position="18"/>
        <end position="80"/>
    </location>
</feature>
<gene>
    <name evidence="9" type="ORF">E3P99_03252</name>
</gene>
<comment type="subcellular location">
    <subcellularLocation>
        <location evidence="1">Nucleus</location>
    </subcellularLocation>
</comment>
<evidence type="ECO:0000256" key="5">
    <source>
        <dbReference type="ARBA" id="ARBA00033464"/>
    </source>
</evidence>
<dbReference type="InterPro" id="IPR019024">
    <property type="entry name" value="RNase_H2_suB_wHTH"/>
</dbReference>
<evidence type="ECO:0000313" key="10">
    <source>
        <dbReference type="Proteomes" id="UP000310189"/>
    </source>
</evidence>
<evidence type="ECO:0000313" key="9">
    <source>
        <dbReference type="EMBL" id="TIA87293.1"/>
    </source>
</evidence>